<organism evidence="13 14">
    <name type="scientific">Brenneria alni</name>
    <dbReference type="NCBI Taxonomy" id="71656"/>
    <lineage>
        <taxon>Bacteria</taxon>
        <taxon>Pseudomonadati</taxon>
        <taxon>Pseudomonadota</taxon>
        <taxon>Gammaproteobacteria</taxon>
        <taxon>Enterobacterales</taxon>
        <taxon>Pectobacteriaceae</taxon>
        <taxon>Brenneria</taxon>
    </lineage>
</organism>
<evidence type="ECO:0000256" key="6">
    <source>
        <dbReference type="ARBA" id="ARBA00023002"/>
    </source>
</evidence>
<evidence type="ECO:0000259" key="12">
    <source>
        <dbReference type="SMART" id="SM00829"/>
    </source>
</evidence>
<dbReference type="Gene3D" id="3.90.180.10">
    <property type="entry name" value="Medium-chain alcohol dehydrogenases, catalytic domain"/>
    <property type="match status" value="1"/>
</dbReference>
<evidence type="ECO:0000256" key="1">
    <source>
        <dbReference type="ARBA" id="ARBA00010371"/>
    </source>
</evidence>
<dbReference type="SUPFAM" id="SSF51735">
    <property type="entry name" value="NAD(P)-binding Rossmann-fold domains"/>
    <property type="match status" value="1"/>
</dbReference>
<evidence type="ECO:0000256" key="4">
    <source>
        <dbReference type="ARBA" id="ARBA00022857"/>
    </source>
</evidence>
<dbReference type="CDD" id="cd08292">
    <property type="entry name" value="ETR_like_2"/>
    <property type="match status" value="1"/>
</dbReference>
<dbReference type="InterPro" id="IPR020843">
    <property type="entry name" value="ER"/>
</dbReference>
<dbReference type="EMBL" id="MJLZ01000028">
    <property type="protein sequence ID" value="RLM22123.1"/>
    <property type="molecule type" value="Genomic_DNA"/>
</dbReference>
<dbReference type="Proteomes" id="UP000285648">
    <property type="component" value="Unassembled WGS sequence"/>
</dbReference>
<dbReference type="InterPro" id="IPR011032">
    <property type="entry name" value="GroES-like_sf"/>
</dbReference>
<keyword evidence="14" id="KW-1185">Reference proteome</keyword>
<keyword evidence="6" id="KW-0560">Oxidoreductase</keyword>
<evidence type="ECO:0000256" key="9">
    <source>
        <dbReference type="ARBA" id="ARBA00038963"/>
    </source>
</evidence>
<dbReference type="PANTHER" id="PTHR43981">
    <property type="entry name" value="ENOYL-[ACYL-CARRIER-PROTEIN] REDUCTASE, MITOCHONDRIAL"/>
    <property type="match status" value="1"/>
</dbReference>
<dbReference type="Gene3D" id="3.40.50.720">
    <property type="entry name" value="NAD(P)-binding Rossmann-like Domain"/>
    <property type="match status" value="1"/>
</dbReference>
<reference evidence="13 14" key="1">
    <citation type="submission" date="2016-09" db="EMBL/GenBank/DDBJ databases">
        <authorList>
            <person name="Doonan J."/>
            <person name="Pachebat J.A."/>
            <person name="Golyshin P.N."/>
            <person name="Denman S."/>
            <person name="Mcdonald J.E."/>
        </authorList>
    </citation>
    <scope>NUCLEOTIDE SEQUENCE [LARGE SCALE GENOMIC DNA]</scope>
    <source>
        <strain evidence="13 14">NCPPB 3934</strain>
    </source>
</reference>
<evidence type="ECO:0000256" key="8">
    <source>
        <dbReference type="ARBA" id="ARBA00023160"/>
    </source>
</evidence>
<dbReference type="OrthoDB" id="9788224at2"/>
<name>A0A421DMB8_9GAMM</name>
<dbReference type="InterPro" id="IPR051034">
    <property type="entry name" value="Mito_Enoyl-ACP_Reductase"/>
</dbReference>
<dbReference type="RefSeq" id="WP_121575555.1">
    <property type="nucleotide sequence ID" value="NZ_MJLZ01000028.1"/>
</dbReference>
<proteinExistence type="inferred from homology"/>
<evidence type="ECO:0000256" key="2">
    <source>
        <dbReference type="ARBA" id="ARBA00022516"/>
    </source>
</evidence>
<dbReference type="InterPro" id="IPR036291">
    <property type="entry name" value="NAD(P)-bd_dom_sf"/>
</dbReference>
<accession>A0A421DMB8</accession>
<dbReference type="PANTHER" id="PTHR43981:SF2">
    <property type="entry name" value="ENOYL-[ACYL-CARRIER-PROTEIN] REDUCTASE, MITOCHONDRIAL"/>
    <property type="match status" value="1"/>
</dbReference>
<sequence>MRSATHDVFGDPAEVLRQSDVPTPEPGPGQARIRTIFSPIHNHDLWTVRGEYGYKPELPAIGGSEAVGIVDALGEGSDTALLGRRVVTASAHGTWAEYFLVDAEGLLPVPDAISDEVAAQLIAMPFSTLSLLESLGVTEGDWIIQNGANGTVGKSLSMLARARGIHTVNLVWRDAGVEALTALGIDNVVSTAQPDWKAKVRSLVGDAAIRAAVDSVGGAATGDLADLLGEKGLLVSFGTVAGEAMQIPSGTMVFKQLTLKGFWASKVLSDMPAEHRAELLDELLRLAASGRLVLPVEAVFGLDEVSSAVKAALKSGKIGKVLLRP</sequence>
<feature type="domain" description="Enoyl reductase (ER)" evidence="12">
    <location>
        <begin position="10"/>
        <end position="323"/>
    </location>
</feature>
<dbReference type="GO" id="GO:0006633">
    <property type="term" value="P:fatty acid biosynthetic process"/>
    <property type="evidence" value="ECO:0007669"/>
    <property type="project" value="UniProtKB-KW"/>
</dbReference>
<dbReference type="AlphaFoldDB" id="A0A421DMB8"/>
<keyword evidence="8" id="KW-0275">Fatty acid biosynthesis</keyword>
<keyword evidence="7" id="KW-0443">Lipid metabolism</keyword>
<dbReference type="SUPFAM" id="SSF50129">
    <property type="entry name" value="GroES-like"/>
    <property type="match status" value="1"/>
</dbReference>
<keyword evidence="2" id="KW-0444">Lipid biosynthesis</keyword>
<dbReference type="Pfam" id="PF00107">
    <property type="entry name" value="ADH_zinc_N"/>
    <property type="match status" value="1"/>
</dbReference>
<dbReference type="EC" id="1.3.1.104" evidence="9"/>
<comment type="caution">
    <text evidence="13">The sequence shown here is derived from an EMBL/GenBank/DDBJ whole genome shotgun (WGS) entry which is preliminary data.</text>
</comment>
<dbReference type="GO" id="GO:0141148">
    <property type="term" value="F:enoyl-[acyl-carrier-protein] reductase (NADPH) activity"/>
    <property type="evidence" value="ECO:0007669"/>
    <property type="project" value="UniProtKB-EC"/>
</dbReference>
<evidence type="ECO:0000256" key="11">
    <source>
        <dbReference type="SAM" id="MobiDB-lite"/>
    </source>
</evidence>
<keyword evidence="3" id="KW-0276">Fatty acid metabolism</keyword>
<feature type="region of interest" description="Disordered" evidence="11">
    <location>
        <begin position="1"/>
        <end position="28"/>
    </location>
</feature>
<evidence type="ECO:0000256" key="7">
    <source>
        <dbReference type="ARBA" id="ARBA00023098"/>
    </source>
</evidence>
<evidence type="ECO:0000313" key="13">
    <source>
        <dbReference type="EMBL" id="RLM22123.1"/>
    </source>
</evidence>
<dbReference type="InterPro" id="IPR013154">
    <property type="entry name" value="ADH-like_N"/>
</dbReference>
<dbReference type="SMART" id="SM00829">
    <property type="entry name" value="PKS_ER"/>
    <property type="match status" value="1"/>
</dbReference>
<evidence type="ECO:0000256" key="5">
    <source>
        <dbReference type="ARBA" id="ARBA00022946"/>
    </source>
</evidence>
<evidence type="ECO:0000256" key="10">
    <source>
        <dbReference type="ARBA" id="ARBA00048843"/>
    </source>
</evidence>
<keyword evidence="5" id="KW-0809">Transit peptide</keyword>
<comment type="catalytic activity">
    <reaction evidence="10">
        <text>a 2,3-saturated acyl-[ACP] + NADP(+) = a (2E)-enoyl-[ACP] + NADPH + H(+)</text>
        <dbReference type="Rhea" id="RHEA:22564"/>
        <dbReference type="Rhea" id="RHEA-COMP:9925"/>
        <dbReference type="Rhea" id="RHEA-COMP:9926"/>
        <dbReference type="ChEBI" id="CHEBI:15378"/>
        <dbReference type="ChEBI" id="CHEBI:57783"/>
        <dbReference type="ChEBI" id="CHEBI:58349"/>
        <dbReference type="ChEBI" id="CHEBI:78784"/>
        <dbReference type="ChEBI" id="CHEBI:78785"/>
        <dbReference type="EC" id="1.3.1.104"/>
    </reaction>
</comment>
<evidence type="ECO:0000256" key="3">
    <source>
        <dbReference type="ARBA" id="ARBA00022832"/>
    </source>
</evidence>
<dbReference type="InterPro" id="IPR013149">
    <property type="entry name" value="ADH-like_C"/>
</dbReference>
<dbReference type="Pfam" id="PF08240">
    <property type="entry name" value="ADH_N"/>
    <property type="match status" value="1"/>
</dbReference>
<comment type="similarity">
    <text evidence="1">Belongs to the zinc-containing alcohol dehydrogenase family. Quinone oxidoreductase subfamily.</text>
</comment>
<evidence type="ECO:0000313" key="14">
    <source>
        <dbReference type="Proteomes" id="UP000285648"/>
    </source>
</evidence>
<keyword evidence="4" id="KW-0521">NADP</keyword>
<gene>
    <name evidence="13" type="ORF">BIY29_12740</name>
</gene>
<protein>
    <recommendedName>
        <fullName evidence="9">enoyl-[acyl-carrier-protein] reductase</fullName>
        <ecNumber evidence="9">1.3.1.104</ecNumber>
    </recommendedName>
</protein>